<dbReference type="InterPro" id="IPR001279">
    <property type="entry name" value="Metallo-B-lactamas"/>
</dbReference>
<dbReference type="GO" id="GO:0017001">
    <property type="term" value="P:antibiotic catabolic process"/>
    <property type="evidence" value="ECO:0007669"/>
    <property type="project" value="UniProtKB-ARBA"/>
</dbReference>
<dbReference type="InterPro" id="IPR036866">
    <property type="entry name" value="RibonucZ/Hydroxyglut_hydro"/>
</dbReference>
<dbReference type="SUPFAM" id="SSF56281">
    <property type="entry name" value="Metallo-hydrolase/oxidoreductase"/>
    <property type="match status" value="1"/>
</dbReference>
<feature type="region of interest" description="Disordered" evidence="2">
    <location>
        <begin position="1"/>
        <end position="30"/>
    </location>
</feature>
<dbReference type="AlphaFoldDB" id="A0A932FVX6"/>
<feature type="domain" description="Metallo-beta-lactamase" evidence="3">
    <location>
        <begin position="51"/>
        <end position="243"/>
    </location>
</feature>
<gene>
    <name evidence="4" type="ORF">HYY20_03245</name>
</gene>
<dbReference type="PANTHER" id="PTHR42951:SF4">
    <property type="entry name" value="ACYL-COENZYME A THIOESTERASE MBLAC2"/>
    <property type="match status" value="1"/>
</dbReference>
<dbReference type="Pfam" id="PF00753">
    <property type="entry name" value="Lactamase_B"/>
    <property type="match status" value="1"/>
</dbReference>
<accession>A0A932FVX6</accession>
<evidence type="ECO:0000256" key="2">
    <source>
        <dbReference type="SAM" id="MobiDB-lite"/>
    </source>
</evidence>
<dbReference type="PANTHER" id="PTHR42951">
    <property type="entry name" value="METALLO-BETA-LACTAMASE DOMAIN-CONTAINING"/>
    <property type="match status" value="1"/>
</dbReference>
<name>A0A932FVX6_UNCTE</name>
<sequence length="298" mass="32737">MNKREQKLRGAAGRGPLDRRPVSPGRRGWSGNGSSFIRCKEQVYLIDEPGQVASFLVVGQERAALIDTGLGIGNIRRVVERVCPAQAREILVINTHAHFDHIGGNHQFSGIAIHREEGPLLGQEVPRDLLQRFVKGSAFWGPFPQGFDPQGYRILPSQASHLLEDGEYIDLGGRGLRVLHTPGHSPGGICLFEEEKGILFSGDTVYQGVLFANIEGADVAAYRESARLLASLASRVRVIYPGHCQFILDSAILRELDQAFRQLEAGTIPLNPTLDFLGQPALEAWFGNFSLLLPLDRS</sequence>
<dbReference type="SMART" id="SM00849">
    <property type="entry name" value="Lactamase_B"/>
    <property type="match status" value="1"/>
</dbReference>
<evidence type="ECO:0000259" key="3">
    <source>
        <dbReference type="SMART" id="SM00849"/>
    </source>
</evidence>
<comment type="similarity">
    <text evidence="1">Belongs to the metallo-beta-lactamase superfamily. Class-B beta-lactamase family.</text>
</comment>
<organism evidence="4 5">
    <name type="scientific">Tectimicrobiota bacterium</name>
    <dbReference type="NCBI Taxonomy" id="2528274"/>
    <lineage>
        <taxon>Bacteria</taxon>
        <taxon>Pseudomonadati</taxon>
        <taxon>Nitrospinota/Tectimicrobiota group</taxon>
        <taxon>Candidatus Tectimicrobiota</taxon>
    </lineage>
</organism>
<dbReference type="EMBL" id="JACPRF010000098">
    <property type="protein sequence ID" value="MBI2875878.1"/>
    <property type="molecule type" value="Genomic_DNA"/>
</dbReference>
<evidence type="ECO:0000313" key="5">
    <source>
        <dbReference type="Proteomes" id="UP000769766"/>
    </source>
</evidence>
<evidence type="ECO:0000256" key="1">
    <source>
        <dbReference type="ARBA" id="ARBA00005250"/>
    </source>
</evidence>
<dbReference type="InterPro" id="IPR050855">
    <property type="entry name" value="NDM-1-like"/>
</dbReference>
<proteinExistence type="inferred from homology"/>
<evidence type="ECO:0000313" key="4">
    <source>
        <dbReference type="EMBL" id="MBI2875878.1"/>
    </source>
</evidence>
<dbReference type="Proteomes" id="UP000769766">
    <property type="component" value="Unassembled WGS sequence"/>
</dbReference>
<protein>
    <submittedName>
        <fullName evidence="4">MBL fold metallo-hydrolase</fullName>
    </submittedName>
</protein>
<dbReference type="Gene3D" id="3.60.15.10">
    <property type="entry name" value="Ribonuclease Z/Hydroxyacylglutathione hydrolase-like"/>
    <property type="match status" value="1"/>
</dbReference>
<comment type="caution">
    <text evidence="4">The sequence shown here is derived from an EMBL/GenBank/DDBJ whole genome shotgun (WGS) entry which is preliminary data.</text>
</comment>
<reference evidence="4" key="1">
    <citation type="submission" date="2020-07" db="EMBL/GenBank/DDBJ databases">
        <title>Huge and variable diversity of episymbiotic CPR bacteria and DPANN archaea in groundwater ecosystems.</title>
        <authorList>
            <person name="He C.Y."/>
            <person name="Keren R."/>
            <person name="Whittaker M."/>
            <person name="Farag I.F."/>
            <person name="Doudna J."/>
            <person name="Cate J.H.D."/>
            <person name="Banfield J.F."/>
        </authorList>
    </citation>
    <scope>NUCLEOTIDE SEQUENCE</scope>
    <source>
        <strain evidence="4">NC_groundwater_672_Ag_B-0.1um_62_36</strain>
    </source>
</reference>